<organism evidence="4 5">
    <name type="scientific">Glutamicibacter mishrai</name>
    <dbReference type="NCBI Taxonomy" id="1775880"/>
    <lineage>
        <taxon>Bacteria</taxon>
        <taxon>Bacillati</taxon>
        <taxon>Actinomycetota</taxon>
        <taxon>Actinomycetes</taxon>
        <taxon>Micrococcales</taxon>
        <taxon>Micrococcaceae</taxon>
        <taxon>Glutamicibacter</taxon>
    </lineage>
</organism>
<dbReference type="PANTHER" id="PTHR43800:SF1">
    <property type="entry name" value="PEPTIDYL-LYSINE N-ACETYLTRANSFERASE YJAB"/>
    <property type="match status" value="1"/>
</dbReference>
<proteinExistence type="predicted"/>
<protein>
    <submittedName>
        <fullName evidence="4">GNAT family N-acetyltransferase</fullName>
    </submittedName>
</protein>
<dbReference type="PROSITE" id="PS51186">
    <property type="entry name" value="GNAT"/>
    <property type="match status" value="1"/>
</dbReference>
<dbReference type="CDD" id="cd04301">
    <property type="entry name" value="NAT_SF"/>
    <property type="match status" value="1"/>
</dbReference>
<accession>A0A6H0SHZ2</accession>
<keyword evidence="2" id="KW-0012">Acyltransferase</keyword>
<evidence type="ECO:0000256" key="2">
    <source>
        <dbReference type="ARBA" id="ARBA00023315"/>
    </source>
</evidence>
<evidence type="ECO:0000256" key="1">
    <source>
        <dbReference type="ARBA" id="ARBA00022679"/>
    </source>
</evidence>
<dbReference type="RefSeq" id="WP_172511182.1">
    <property type="nucleotide sequence ID" value="NZ_CP032549.1"/>
</dbReference>
<dbReference type="Proteomes" id="UP000502331">
    <property type="component" value="Chromosome"/>
</dbReference>
<name>A0A6H0SHZ2_9MICC</name>
<dbReference type="InterPro" id="IPR016181">
    <property type="entry name" value="Acyl_CoA_acyltransferase"/>
</dbReference>
<dbReference type="InterPro" id="IPR000182">
    <property type="entry name" value="GNAT_dom"/>
</dbReference>
<dbReference type="Pfam" id="PF13508">
    <property type="entry name" value="Acetyltransf_7"/>
    <property type="match status" value="1"/>
</dbReference>
<keyword evidence="1 4" id="KW-0808">Transferase</keyword>
<gene>
    <name evidence="4" type="ORF">D3791_02280</name>
</gene>
<evidence type="ECO:0000259" key="3">
    <source>
        <dbReference type="PROSITE" id="PS51186"/>
    </source>
</evidence>
<dbReference type="Gene3D" id="3.40.630.30">
    <property type="match status" value="1"/>
</dbReference>
<dbReference type="PANTHER" id="PTHR43800">
    <property type="entry name" value="PEPTIDYL-LYSINE N-ACETYLTRANSFERASE YJAB"/>
    <property type="match status" value="1"/>
</dbReference>
<dbReference type="SUPFAM" id="SSF55729">
    <property type="entry name" value="Acyl-CoA N-acyltransferases (Nat)"/>
    <property type="match status" value="1"/>
</dbReference>
<dbReference type="GO" id="GO:0016747">
    <property type="term" value="F:acyltransferase activity, transferring groups other than amino-acyl groups"/>
    <property type="evidence" value="ECO:0007669"/>
    <property type="project" value="InterPro"/>
</dbReference>
<evidence type="ECO:0000313" key="5">
    <source>
        <dbReference type="Proteomes" id="UP000502331"/>
    </source>
</evidence>
<reference evidence="4 5" key="1">
    <citation type="submission" date="2018-09" db="EMBL/GenBank/DDBJ databases">
        <title>Glutamicibacter mishrai S5-52T (LMG 29155T = KCTC 39846T).</title>
        <authorList>
            <person name="Das S.K."/>
        </authorList>
    </citation>
    <scope>NUCLEOTIDE SEQUENCE [LARGE SCALE GENOMIC DNA]</scope>
    <source>
        <strain evidence="4 5">S5-52</strain>
    </source>
</reference>
<evidence type="ECO:0000313" key="4">
    <source>
        <dbReference type="EMBL" id="QIV86049.1"/>
    </source>
</evidence>
<keyword evidence="5" id="KW-1185">Reference proteome</keyword>
<sequence>MEDQIVLREWTSIDEVPDLLDVWKSSVERRLDFLSAADLDAVAAALESVYSQSLQVRIAQQGEQILGFAAWNESEIEILWVRHADRHHGVGRLLLSHITERCPEVAVHLDSRRTQAIEFFRTCGFQQTPSSAQGDSSRVVLRYDFSSANNVAR</sequence>
<dbReference type="EMBL" id="CP032549">
    <property type="protein sequence ID" value="QIV86049.1"/>
    <property type="molecule type" value="Genomic_DNA"/>
</dbReference>
<feature type="domain" description="N-acetyltransferase" evidence="3">
    <location>
        <begin position="5"/>
        <end position="146"/>
    </location>
</feature>
<dbReference type="AlphaFoldDB" id="A0A6H0SHZ2"/>